<proteinExistence type="predicted"/>
<keyword evidence="2" id="KW-1185">Reference proteome</keyword>
<dbReference type="EMBL" id="CMVM020000039">
    <property type="status" value="NOT_ANNOTATED_CDS"/>
    <property type="molecule type" value="Genomic_DNA"/>
</dbReference>
<dbReference type="AlphaFoldDB" id="A0A8R1XQ87"/>
<reference evidence="1" key="2">
    <citation type="submission" date="2022-06" db="UniProtKB">
        <authorList>
            <consortium name="EnsemblMetazoa"/>
        </authorList>
    </citation>
    <scope>IDENTIFICATION</scope>
</reference>
<dbReference type="EnsemblMetazoa" id="OVOC1395.1">
    <property type="protein sequence ID" value="OVOC1395.1"/>
    <property type="gene ID" value="WBGene00238204"/>
</dbReference>
<dbReference type="Proteomes" id="UP000024404">
    <property type="component" value="Unassembled WGS sequence"/>
</dbReference>
<protein>
    <submittedName>
        <fullName evidence="1">Uncharacterized protein</fullName>
    </submittedName>
</protein>
<sequence>MVEHVKKVGRIERQSMDDKCLGIYYAIASQKVQIGKKKTIVYCLVA</sequence>
<name>A0A8R1XQ87_ONCVO</name>
<organism evidence="1 2">
    <name type="scientific">Onchocerca volvulus</name>
    <dbReference type="NCBI Taxonomy" id="6282"/>
    <lineage>
        <taxon>Eukaryota</taxon>
        <taxon>Metazoa</taxon>
        <taxon>Ecdysozoa</taxon>
        <taxon>Nematoda</taxon>
        <taxon>Chromadorea</taxon>
        <taxon>Rhabditida</taxon>
        <taxon>Spirurina</taxon>
        <taxon>Spiruromorpha</taxon>
        <taxon>Filarioidea</taxon>
        <taxon>Onchocercidae</taxon>
        <taxon>Onchocerca</taxon>
    </lineage>
</organism>
<accession>A0A8R1XQ87</accession>
<evidence type="ECO:0000313" key="2">
    <source>
        <dbReference type="Proteomes" id="UP000024404"/>
    </source>
</evidence>
<evidence type="ECO:0000313" key="1">
    <source>
        <dbReference type="EnsemblMetazoa" id="OVOC1395.1"/>
    </source>
</evidence>
<reference evidence="2" key="1">
    <citation type="submission" date="2013-10" db="EMBL/GenBank/DDBJ databases">
        <title>Genome sequencing of Onchocerca volvulus.</title>
        <authorList>
            <person name="Cotton J."/>
            <person name="Tsai J."/>
            <person name="Stanley E."/>
            <person name="Tracey A."/>
            <person name="Holroyd N."/>
            <person name="Lustigman S."/>
            <person name="Berriman M."/>
        </authorList>
    </citation>
    <scope>NUCLEOTIDE SEQUENCE</scope>
</reference>